<dbReference type="EMBL" id="CABVQC010000031">
    <property type="protein sequence ID" value="VWB94470.1"/>
    <property type="molecule type" value="Genomic_DNA"/>
</dbReference>
<organism evidence="1 2">
    <name type="scientific">Burkholderia aenigmatica</name>
    <dbReference type="NCBI Taxonomy" id="2015348"/>
    <lineage>
        <taxon>Bacteria</taxon>
        <taxon>Pseudomonadati</taxon>
        <taxon>Pseudomonadota</taxon>
        <taxon>Betaproteobacteria</taxon>
        <taxon>Burkholderiales</taxon>
        <taxon>Burkholderiaceae</taxon>
        <taxon>Burkholderia</taxon>
        <taxon>Burkholderia cepacia complex</taxon>
    </lineage>
</organism>
<dbReference type="Proteomes" id="UP000494261">
    <property type="component" value="Unassembled WGS sequence"/>
</dbReference>
<dbReference type="AlphaFoldDB" id="A0A6P2NHW8"/>
<sequence length="124" mass="13773">MKVSRLKTPRLTVWLVASIVLAILAYTTRQSDPLLSITFYKAHLMSLGGWGGYWLDRLIFPYARPHEFVVPTDQIEVDMAGAELSEFECEIALDPRVHAELFKAASLRRAIIVAASLICVGLAA</sequence>
<dbReference type="InterPro" id="IPR025140">
    <property type="entry name" value="Holin_2-3"/>
</dbReference>
<evidence type="ECO:0000313" key="1">
    <source>
        <dbReference type="EMBL" id="VWB94470.1"/>
    </source>
</evidence>
<dbReference type="Pfam" id="PF13272">
    <property type="entry name" value="Holin_2-3"/>
    <property type="match status" value="1"/>
</dbReference>
<reference evidence="1 2" key="1">
    <citation type="submission" date="2019-09" db="EMBL/GenBank/DDBJ databases">
        <authorList>
            <person name="Depoorter E."/>
        </authorList>
    </citation>
    <scope>NUCLEOTIDE SEQUENCE [LARGE SCALE GENOMIC DNA]</scope>
    <source>
        <strain evidence="1">LMG 13014</strain>
    </source>
</reference>
<dbReference type="RefSeq" id="WP_175024056.1">
    <property type="nucleotide sequence ID" value="NZ_CABVQC010000031.1"/>
</dbReference>
<protein>
    <submittedName>
        <fullName evidence="1">Membrane protein</fullName>
    </submittedName>
</protein>
<gene>
    <name evidence="1" type="ORF">BLA13014_04406</name>
</gene>
<evidence type="ECO:0000313" key="2">
    <source>
        <dbReference type="Proteomes" id="UP000494261"/>
    </source>
</evidence>
<proteinExistence type="predicted"/>
<name>A0A6P2NHW8_9BURK</name>
<accession>A0A6P2NHW8</accession>